<evidence type="ECO:0000313" key="6">
    <source>
        <dbReference type="Proteomes" id="UP000192917"/>
    </source>
</evidence>
<keyword evidence="2" id="KW-1133">Transmembrane helix</keyword>
<feature type="domain" description="FecR protein" evidence="3">
    <location>
        <begin position="114"/>
        <end position="206"/>
    </location>
</feature>
<evidence type="ECO:0000256" key="1">
    <source>
        <dbReference type="SAM" id="MobiDB-lite"/>
    </source>
</evidence>
<keyword evidence="2" id="KW-0812">Transmembrane</keyword>
<gene>
    <name evidence="5" type="ORF">SAMN05428998_11572</name>
</gene>
<feature type="region of interest" description="Disordered" evidence="1">
    <location>
        <begin position="220"/>
        <end position="241"/>
    </location>
</feature>
<dbReference type="Pfam" id="PF16220">
    <property type="entry name" value="DUF4880"/>
    <property type="match status" value="1"/>
</dbReference>
<sequence>MTDQHPARREAPGEAAHRWIVRLASGDVAADELDALERWLAAAPGHRHAFEQARATWRAAGALEEAFAAPGRPAAPAKAPRRAHGLSARPLALAAALLAAAVVLAVLLPGQRADISTAAGEQRVVTLADGSSVTLNTDSALALRYTPEQRRVVLLHGEAFFRVAHDSARPFVVSALGGTAEAVGTAFAVRQEAERVSVAVVEGRVRVASPEAGDATLLLAPGDSASYRPDRPPRAGRHRPPEQVAAWRDGRIVLDGLPFRAAVAELARYFPGRVLVAGAPAVPRAVSGVFSPRSIGRAIAAVGETQGLSSLQLGDYLLVLH</sequence>
<dbReference type="PANTHER" id="PTHR30273:SF2">
    <property type="entry name" value="PROTEIN FECR"/>
    <property type="match status" value="1"/>
</dbReference>
<dbReference type="Proteomes" id="UP000192917">
    <property type="component" value="Unassembled WGS sequence"/>
</dbReference>
<keyword evidence="6" id="KW-1185">Reference proteome</keyword>
<proteinExistence type="predicted"/>
<feature type="domain" description="FecR N-terminal" evidence="4">
    <location>
        <begin position="14"/>
        <end position="55"/>
    </location>
</feature>
<dbReference type="InterPro" id="IPR006860">
    <property type="entry name" value="FecR"/>
</dbReference>
<protein>
    <submittedName>
        <fullName evidence="5">FecR family protein</fullName>
    </submittedName>
</protein>
<dbReference type="EMBL" id="FWZX01000015">
    <property type="protein sequence ID" value="SMF43558.1"/>
    <property type="molecule type" value="Genomic_DNA"/>
</dbReference>
<dbReference type="PANTHER" id="PTHR30273">
    <property type="entry name" value="PERIPLASMIC SIGNAL SENSOR AND SIGMA FACTOR ACTIVATOR FECR-RELATED"/>
    <property type="match status" value="1"/>
</dbReference>
<dbReference type="RefSeq" id="WP_085124034.1">
    <property type="nucleotide sequence ID" value="NZ_FWZX01000015.1"/>
</dbReference>
<dbReference type="AlphaFoldDB" id="A0A1Y6C3D1"/>
<dbReference type="Gene3D" id="2.60.120.1440">
    <property type="match status" value="1"/>
</dbReference>
<dbReference type="STRING" id="560819.SAMN05428998_11572"/>
<keyword evidence="2" id="KW-0472">Membrane</keyword>
<dbReference type="Pfam" id="PF04773">
    <property type="entry name" value="FecR"/>
    <property type="match status" value="1"/>
</dbReference>
<accession>A0A1Y6C3D1</accession>
<organism evidence="5 6">
    <name type="scientific">Tistlia consotensis USBA 355</name>
    <dbReference type="NCBI Taxonomy" id="560819"/>
    <lineage>
        <taxon>Bacteria</taxon>
        <taxon>Pseudomonadati</taxon>
        <taxon>Pseudomonadota</taxon>
        <taxon>Alphaproteobacteria</taxon>
        <taxon>Rhodospirillales</taxon>
        <taxon>Rhodovibrionaceae</taxon>
        <taxon>Tistlia</taxon>
    </lineage>
</organism>
<evidence type="ECO:0000313" key="5">
    <source>
        <dbReference type="EMBL" id="SMF43558.1"/>
    </source>
</evidence>
<feature type="transmembrane region" description="Helical" evidence="2">
    <location>
        <begin position="91"/>
        <end position="108"/>
    </location>
</feature>
<evidence type="ECO:0000259" key="3">
    <source>
        <dbReference type="Pfam" id="PF04773"/>
    </source>
</evidence>
<name>A0A1Y6C3D1_9PROT</name>
<dbReference type="PIRSF" id="PIRSF018266">
    <property type="entry name" value="FecR"/>
    <property type="match status" value="1"/>
</dbReference>
<evidence type="ECO:0000259" key="4">
    <source>
        <dbReference type="Pfam" id="PF16220"/>
    </source>
</evidence>
<reference evidence="5 6" key="1">
    <citation type="submission" date="2017-04" db="EMBL/GenBank/DDBJ databases">
        <authorList>
            <person name="Afonso C.L."/>
            <person name="Miller P.J."/>
            <person name="Scott M.A."/>
            <person name="Spackman E."/>
            <person name="Goraichik I."/>
            <person name="Dimitrov K.M."/>
            <person name="Suarez D.L."/>
            <person name="Swayne D.E."/>
        </authorList>
    </citation>
    <scope>NUCLEOTIDE SEQUENCE [LARGE SCALE GENOMIC DNA]</scope>
    <source>
        <strain evidence="5 6">USBA 355</strain>
    </source>
</reference>
<dbReference type="InterPro" id="IPR032623">
    <property type="entry name" value="FecR_N"/>
</dbReference>
<dbReference type="InterPro" id="IPR012373">
    <property type="entry name" value="Ferrdict_sens_TM"/>
</dbReference>
<dbReference type="GO" id="GO:0016989">
    <property type="term" value="F:sigma factor antagonist activity"/>
    <property type="evidence" value="ECO:0007669"/>
    <property type="project" value="TreeGrafter"/>
</dbReference>
<evidence type="ECO:0000256" key="2">
    <source>
        <dbReference type="SAM" id="Phobius"/>
    </source>
</evidence>